<evidence type="ECO:0000256" key="7">
    <source>
        <dbReference type="ARBA" id="ARBA00023043"/>
    </source>
</evidence>
<keyword evidence="7 11" id="KW-0040">ANK repeat</keyword>
<keyword evidence="17" id="KW-1185">Reference proteome</keyword>
<feature type="region of interest" description="Disordered" evidence="13">
    <location>
        <begin position="1"/>
        <end position="28"/>
    </location>
</feature>
<name>A0A6A4WWB9_AMPAM</name>
<evidence type="ECO:0000256" key="8">
    <source>
        <dbReference type="ARBA" id="ARBA00023065"/>
    </source>
</evidence>
<dbReference type="PROSITE" id="PS50297">
    <property type="entry name" value="ANK_REP_REGION"/>
    <property type="match status" value="2"/>
</dbReference>
<dbReference type="InterPro" id="IPR002110">
    <property type="entry name" value="Ankyrin_rpt"/>
</dbReference>
<dbReference type="InterPro" id="IPR005821">
    <property type="entry name" value="Ion_trans_dom"/>
</dbReference>
<keyword evidence="9 14" id="KW-0472">Membrane</keyword>
<dbReference type="Pfam" id="PF12796">
    <property type="entry name" value="Ank_2"/>
    <property type="match status" value="2"/>
</dbReference>
<dbReference type="SUPFAM" id="SSF48403">
    <property type="entry name" value="Ankyrin repeat"/>
    <property type="match status" value="2"/>
</dbReference>
<keyword evidence="5" id="KW-0677">Repeat</keyword>
<accession>A0A6A4WWB9</accession>
<evidence type="ECO:0000256" key="3">
    <source>
        <dbReference type="ARBA" id="ARBA00022606"/>
    </source>
</evidence>
<dbReference type="Pfam" id="PF00520">
    <property type="entry name" value="Ion_trans"/>
    <property type="match status" value="1"/>
</dbReference>
<evidence type="ECO:0000256" key="4">
    <source>
        <dbReference type="ARBA" id="ARBA00022692"/>
    </source>
</evidence>
<evidence type="ECO:0000256" key="11">
    <source>
        <dbReference type="PROSITE-ProRule" id="PRU00023"/>
    </source>
</evidence>
<evidence type="ECO:0000256" key="12">
    <source>
        <dbReference type="SAM" id="Coils"/>
    </source>
</evidence>
<keyword evidence="16" id="KW-0675">Receptor</keyword>
<dbReference type="AlphaFoldDB" id="A0A6A4WWB9"/>
<feature type="transmembrane region" description="Helical" evidence="14">
    <location>
        <begin position="523"/>
        <end position="543"/>
    </location>
</feature>
<dbReference type="Pfam" id="PF13857">
    <property type="entry name" value="Ank_5"/>
    <property type="match status" value="1"/>
</dbReference>
<sequence length="916" mass="101841">MGRSQDAMSAELPLHVSPESTPLCTGDGGASDQARLLAAVRAGQLQLVSQLASCRDVDINHFYDYPDNCTCLQAAIEGGRHDIVAELLRCRADPNVWNPVLKTSLLHLAVQKRDPQCAVLLLDHGADVATKNGKGRTPLHVLAERPAADDAEAERCVALGKALLARPTVDVDAADRAGCTALYLAAASGADQVARLLLSNNADPSCTVDGCSAGELLQKRGVSLEPDPQLAVTALTGRSAQNVLFEALQQRDLTRFGAVLRDNSRNRRVVDAFHGNTTCLQYASDHGLHEYVGLLLRHGADVSLANPTNGWTALHFAAARGFHRVLEKLIHHEPPPVDVPDHGGETVLHKLARAEYDPQETDLAEGEADRGLCLELLTKMQAAQPGRLQLDVNGQDKLGSTPLHYAVARGDAVAIEALLRLGANIGVKNRFGETPVRGLPADALQRYLDECVTCNDRPVTDAHFQIELCYSFLAPRRRGFVDPLPETESLWYMAQSKRHRHLLKHPVISSFLDLKWQVVRGSVWANLALYSLFVILMTTFVFLNVSRDWNTRQRRQATENPNSSNSQTVEESSSDPGFQFVFIATALILVLLILRELFQFFVAPRRYIFSFENYVEASMLVLSALLLFSTVDEEQTRRFSALVILLSWTEFFMLMGRLPLFSIYVTMFTTVLFRFVRFLAWYFVLIVAFSLSMFVLFQGDEAFPNPSSALIKTMVMTIGEMDYGSLPIAQHTPVAQLVFVAFLFLITVVLMNLLNGLAVADTGEIQDQAQIYGYVGRVELISYIESMLLGDPFNFLSNYPPFKWLRWVPDCAPCSWLGSVSPLTQLRAWLGGRTLLFFNTLPNKNLTVLPNQRNWQLDPNTCNARFSLDKQIIEDAKTLLISKRQPQDDVSERLEQLEKKLDRLLSRLLPAEDAVA</sequence>
<dbReference type="InterPro" id="IPR036770">
    <property type="entry name" value="Ankyrin_rpt-contain_sf"/>
</dbReference>
<feature type="transmembrane region" description="Helical" evidence="14">
    <location>
        <begin position="577"/>
        <end position="594"/>
    </location>
</feature>
<dbReference type="EMBL" id="VIIS01000240">
    <property type="protein sequence ID" value="KAF0311427.1"/>
    <property type="molecule type" value="Genomic_DNA"/>
</dbReference>
<evidence type="ECO:0000256" key="1">
    <source>
        <dbReference type="ARBA" id="ARBA00004141"/>
    </source>
</evidence>
<feature type="repeat" description="ANK" evidence="11">
    <location>
        <begin position="398"/>
        <end position="430"/>
    </location>
</feature>
<feature type="coiled-coil region" evidence="12">
    <location>
        <begin position="887"/>
        <end position="914"/>
    </location>
</feature>
<keyword evidence="6 14" id="KW-1133">Transmembrane helix</keyword>
<dbReference type="PANTHER" id="PTHR47143">
    <property type="entry name" value="TRANSIENT RECEPTOR POTENTIAL CATION CHANNEL PROTEIN PAINLESS"/>
    <property type="match status" value="1"/>
</dbReference>
<evidence type="ECO:0000256" key="13">
    <source>
        <dbReference type="SAM" id="MobiDB-lite"/>
    </source>
</evidence>
<keyword evidence="3" id="KW-0716">Sensory transduction</keyword>
<dbReference type="PANTHER" id="PTHR47143:SF4">
    <property type="entry name" value="TRANSIENT RECEPTOR POTENTIAL CATION CHANNEL PROTEIN PAINLESS"/>
    <property type="match status" value="1"/>
</dbReference>
<evidence type="ECO:0000256" key="2">
    <source>
        <dbReference type="ARBA" id="ARBA00022448"/>
    </source>
</evidence>
<protein>
    <submittedName>
        <fullName evidence="16">Transient receptor potential cation channel protein painless</fullName>
    </submittedName>
</protein>
<dbReference type="GO" id="GO:0005216">
    <property type="term" value="F:monoatomic ion channel activity"/>
    <property type="evidence" value="ECO:0007669"/>
    <property type="project" value="InterPro"/>
</dbReference>
<proteinExistence type="predicted"/>
<dbReference type="Pfam" id="PF00023">
    <property type="entry name" value="Ank"/>
    <property type="match status" value="1"/>
</dbReference>
<keyword evidence="10" id="KW-0407">Ion channel</keyword>
<feature type="transmembrane region" description="Helical" evidence="14">
    <location>
        <begin position="679"/>
        <end position="697"/>
    </location>
</feature>
<feature type="transmembrane region" description="Helical" evidence="14">
    <location>
        <begin position="734"/>
        <end position="754"/>
    </location>
</feature>
<evidence type="ECO:0000313" key="17">
    <source>
        <dbReference type="Proteomes" id="UP000440578"/>
    </source>
</evidence>
<evidence type="ECO:0000256" key="10">
    <source>
        <dbReference type="ARBA" id="ARBA00023303"/>
    </source>
</evidence>
<evidence type="ECO:0000256" key="6">
    <source>
        <dbReference type="ARBA" id="ARBA00022989"/>
    </source>
</evidence>
<dbReference type="Proteomes" id="UP000440578">
    <property type="component" value="Unassembled WGS sequence"/>
</dbReference>
<evidence type="ECO:0000259" key="15">
    <source>
        <dbReference type="Pfam" id="PF00520"/>
    </source>
</evidence>
<feature type="repeat" description="ANK" evidence="11">
    <location>
        <begin position="101"/>
        <end position="133"/>
    </location>
</feature>
<evidence type="ECO:0000256" key="5">
    <source>
        <dbReference type="ARBA" id="ARBA00022737"/>
    </source>
</evidence>
<feature type="transmembrane region" description="Helical" evidence="14">
    <location>
        <begin position="651"/>
        <end position="672"/>
    </location>
</feature>
<feature type="repeat" description="ANK" evidence="11">
    <location>
        <begin position="275"/>
        <end position="307"/>
    </location>
</feature>
<keyword evidence="8" id="KW-0406">Ion transport</keyword>
<feature type="domain" description="Ion transport" evidence="15">
    <location>
        <begin position="557"/>
        <end position="769"/>
    </location>
</feature>
<comment type="subcellular location">
    <subcellularLocation>
        <location evidence="1">Membrane</location>
        <topology evidence="1">Multi-pass membrane protein</topology>
    </subcellularLocation>
</comment>
<dbReference type="PROSITE" id="PS50088">
    <property type="entry name" value="ANK_REPEAT"/>
    <property type="match status" value="4"/>
</dbReference>
<dbReference type="SMART" id="SM00248">
    <property type="entry name" value="ANK"/>
    <property type="match status" value="8"/>
</dbReference>
<keyword evidence="4 14" id="KW-0812">Transmembrane</keyword>
<keyword evidence="12" id="KW-0175">Coiled coil</keyword>
<dbReference type="GO" id="GO:0034703">
    <property type="term" value="C:cation channel complex"/>
    <property type="evidence" value="ECO:0007669"/>
    <property type="project" value="UniProtKB-ARBA"/>
</dbReference>
<keyword evidence="2" id="KW-0813">Transport</keyword>
<evidence type="ECO:0000256" key="14">
    <source>
        <dbReference type="SAM" id="Phobius"/>
    </source>
</evidence>
<evidence type="ECO:0000313" key="16">
    <source>
        <dbReference type="EMBL" id="KAF0311427.1"/>
    </source>
</evidence>
<feature type="repeat" description="ANK" evidence="11">
    <location>
        <begin position="177"/>
        <end position="209"/>
    </location>
</feature>
<organism evidence="16 17">
    <name type="scientific">Amphibalanus amphitrite</name>
    <name type="common">Striped barnacle</name>
    <name type="synonym">Balanus amphitrite</name>
    <dbReference type="NCBI Taxonomy" id="1232801"/>
    <lineage>
        <taxon>Eukaryota</taxon>
        <taxon>Metazoa</taxon>
        <taxon>Ecdysozoa</taxon>
        <taxon>Arthropoda</taxon>
        <taxon>Crustacea</taxon>
        <taxon>Multicrustacea</taxon>
        <taxon>Cirripedia</taxon>
        <taxon>Thoracica</taxon>
        <taxon>Thoracicalcarea</taxon>
        <taxon>Balanomorpha</taxon>
        <taxon>Balanoidea</taxon>
        <taxon>Balanidae</taxon>
        <taxon>Amphibalaninae</taxon>
        <taxon>Amphibalanus</taxon>
    </lineage>
</organism>
<reference evidence="16 17" key="1">
    <citation type="submission" date="2019-07" db="EMBL/GenBank/DDBJ databases">
        <title>Draft genome assembly of a fouling barnacle, Amphibalanus amphitrite (Darwin, 1854): The first reference genome for Thecostraca.</title>
        <authorList>
            <person name="Kim W."/>
        </authorList>
    </citation>
    <scope>NUCLEOTIDE SEQUENCE [LARGE SCALE GENOMIC DNA]</scope>
    <source>
        <strain evidence="16">SNU_AA5</strain>
        <tissue evidence="16">Soma without cirri and trophi</tissue>
    </source>
</reference>
<gene>
    <name evidence="16" type="primary">pain_1</name>
    <name evidence="16" type="ORF">FJT64_017747</name>
</gene>
<dbReference type="OrthoDB" id="2157354at2759"/>
<dbReference type="Gene3D" id="1.25.40.20">
    <property type="entry name" value="Ankyrin repeat-containing domain"/>
    <property type="match status" value="4"/>
</dbReference>
<comment type="caution">
    <text evidence="16">The sequence shown here is derived from an EMBL/GenBank/DDBJ whole genome shotgun (WGS) entry which is preliminary data.</text>
</comment>
<dbReference type="InterPro" id="IPR052076">
    <property type="entry name" value="TRP_cation_channel"/>
</dbReference>
<evidence type="ECO:0000256" key="9">
    <source>
        <dbReference type="ARBA" id="ARBA00023136"/>
    </source>
</evidence>